<dbReference type="InterPro" id="IPR016192">
    <property type="entry name" value="APOBEC/CMP_deaminase_Zn-bd"/>
</dbReference>
<protein>
    <recommendedName>
        <fullName evidence="6">CMP/dCMP-type deaminase domain-containing protein</fullName>
    </recommendedName>
</protein>
<dbReference type="PANTHER" id="PTHR11086">
    <property type="entry name" value="DEOXYCYTIDYLATE DEAMINASE-RELATED"/>
    <property type="match status" value="1"/>
</dbReference>
<dbReference type="Gene3D" id="3.40.140.10">
    <property type="entry name" value="Cytidine Deaminase, domain 2"/>
    <property type="match status" value="1"/>
</dbReference>
<dbReference type="PROSITE" id="PS51747">
    <property type="entry name" value="CYT_DCMP_DEAMINASES_2"/>
    <property type="match status" value="1"/>
</dbReference>
<evidence type="ECO:0000256" key="5">
    <source>
        <dbReference type="SAM" id="MobiDB-lite"/>
    </source>
</evidence>
<accession>A0ABU7TG88</accession>
<dbReference type="SUPFAM" id="SSF53927">
    <property type="entry name" value="Cytidine deaminase-like"/>
    <property type="match status" value="1"/>
</dbReference>
<dbReference type="Proteomes" id="UP001349262">
    <property type="component" value="Unassembled WGS sequence"/>
</dbReference>
<gene>
    <name evidence="7" type="ORF">MRSR164_23835</name>
</gene>
<reference evidence="7 8" key="1">
    <citation type="journal article" date="2012" name="Genet. Mol. Biol.">
        <title>Analysis of 16S rRNA and mxaF genes revealing insights into Methylobacterium niche-specific plant association.</title>
        <authorList>
            <person name="Dourado M.N."/>
            <person name="Andreote F.D."/>
            <person name="Dini-Andreote F."/>
            <person name="Conti R."/>
            <person name="Araujo J.M."/>
            <person name="Araujo W.L."/>
        </authorList>
    </citation>
    <scope>NUCLEOTIDE SEQUENCE [LARGE SCALE GENOMIC DNA]</scope>
    <source>
        <strain evidence="7 8">SR1.6/4</strain>
    </source>
</reference>
<keyword evidence="2" id="KW-0479">Metal-binding</keyword>
<evidence type="ECO:0000256" key="4">
    <source>
        <dbReference type="ARBA" id="ARBA00022833"/>
    </source>
</evidence>
<keyword evidence="4" id="KW-0862">Zinc</keyword>
<keyword evidence="3" id="KW-0378">Hydrolase</keyword>
<dbReference type="InterPro" id="IPR027417">
    <property type="entry name" value="P-loop_NTPase"/>
</dbReference>
<evidence type="ECO:0000259" key="6">
    <source>
        <dbReference type="PROSITE" id="PS51747"/>
    </source>
</evidence>
<comment type="similarity">
    <text evidence="1">Belongs to the cytidine and deoxycytidylate deaminase family.</text>
</comment>
<evidence type="ECO:0000256" key="3">
    <source>
        <dbReference type="ARBA" id="ARBA00022801"/>
    </source>
</evidence>
<name>A0ABU7TG88_9HYPH</name>
<dbReference type="InterPro" id="IPR002125">
    <property type="entry name" value="CMP_dCMP_dom"/>
</dbReference>
<evidence type="ECO:0000313" key="8">
    <source>
        <dbReference type="Proteomes" id="UP001349262"/>
    </source>
</evidence>
<evidence type="ECO:0000256" key="1">
    <source>
        <dbReference type="ARBA" id="ARBA00006576"/>
    </source>
</evidence>
<dbReference type="Pfam" id="PF00383">
    <property type="entry name" value="dCMP_cyt_deam_1"/>
    <property type="match status" value="1"/>
</dbReference>
<dbReference type="Gene3D" id="3.40.50.300">
    <property type="entry name" value="P-loop containing nucleotide triphosphate hydrolases"/>
    <property type="match status" value="1"/>
</dbReference>
<evidence type="ECO:0000256" key="2">
    <source>
        <dbReference type="ARBA" id="ARBA00022723"/>
    </source>
</evidence>
<proteinExistence type="inferred from homology"/>
<feature type="region of interest" description="Disordered" evidence="5">
    <location>
        <begin position="168"/>
        <end position="187"/>
    </location>
</feature>
<organism evidence="7 8">
    <name type="scientific">Methylobacterium radiotolerans</name>
    <dbReference type="NCBI Taxonomy" id="31998"/>
    <lineage>
        <taxon>Bacteria</taxon>
        <taxon>Pseudomonadati</taxon>
        <taxon>Pseudomonadota</taxon>
        <taxon>Alphaproteobacteria</taxon>
        <taxon>Hyphomicrobiales</taxon>
        <taxon>Methylobacteriaceae</taxon>
        <taxon>Methylobacterium</taxon>
    </lineage>
</organism>
<evidence type="ECO:0000313" key="7">
    <source>
        <dbReference type="EMBL" id="MEE7459695.1"/>
    </source>
</evidence>
<keyword evidence="8" id="KW-1185">Reference proteome</keyword>
<feature type="domain" description="CMP/dCMP-type deaminase" evidence="6">
    <location>
        <begin position="241"/>
        <end position="345"/>
    </location>
</feature>
<dbReference type="InterPro" id="IPR016193">
    <property type="entry name" value="Cytidine_deaminase-like"/>
</dbReference>
<comment type="caution">
    <text evidence="7">The sequence shown here is derived from an EMBL/GenBank/DDBJ whole genome shotgun (WGS) entry which is preliminary data.</text>
</comment>
<dbReference type="PANTHER" id="PTHR11086:SF18">
    <property type="entry name" value="DEOXYCYTIDYLATE DEAMINASE"/>
    <property type="match status" value="1"/>
</dbReference>
<dbReference type="PROSITE" id="PS00903">
    <property type="entry name" value="CYT_DCMP_DEAMINASES_1"/>
    <property type="match status" value="1"/>
</dbReference>
<sequence length="434" mass="47832">MKLRGEAVPGERKLAVILDSIKHSDEVKLLQNVYGQSFRLVATHCEPANRERRLIGAQMAVAKYRGVDREDVLRYMERDEKDVGKPHGQQVRDAFHLADFFIDNNEVSQEGENLTDDLRRFTNLLLGTGLVRPTRAERAIKHAYAAARQSSCLSRQVGAALTAEDGTIVSTGTNDPPAFGGGVYDEDSPDDNRCSAWRWTGEGGLQFVGCHNTRKKNNLRNELARWMATNLSADLALAAHPVPETGIDVAKTARERAQADISAKLIAKAEIMGDMPGVKDLIEYSRSIHAEMDALFSAARKGVSPVGTTLYCTTYPCHNCARHLVTAGVERVYYVEPYKKSLASELHSDAIANELPRRQRGGSAVDADKMVVVPFTGVGVRMYEDFFVKRAELKNEDGSYRAPVGGIPEHAVRLRALESVEEKAAALVPEKRDA</sequence>
<dbReference type="InterPro" id="IPR015517">
    <property type="entry name" value="dCMP_deaminase-rel"/>
</dbReference>
<dbReference type="EMBL" id="MLBY01000005">
    <property type="protein sequence ID" value="MEE7459695.1"/>
    <property type="molecule type" value="Genomic_DNA"/>
</dbReference>